<keyword evidence="2" id="KW-1133">Transmembrane helix</keyword>
<evidence type="ECO:0000313" key="4">
    <source>
        <dbReference type="Proteomes" id="UP000886842"/>
    </source>
</evidence>
<dbReference type="AlphaFoldDB" id="A0A9D1GWT2"/>
<dbReference type="InterPro" id="IPR025557">
    <property type="entry name" value="DUF4282"/>
</dbReference>
<keyword evidence="2" id="KW-0472">Membrane</keyword>
<proteinExistence type="predicted"/>
<feature type="compositionally biased region" description="Low complexity" evidence="1">
    <location>
        <begin position="24"/>
        <end position="51"/>
    </location>
</feature>
<comment type="caution">
    <text evidence="3">The sequence shown here is derived from an EMBL/GenBank/DDBJ whole genome shotgun (WGS) entry which is preliminary data.</text>
</comment>
<protein>
    <submittedName>
        <fullName evidence="3">DUF4282 domain-containing protein</fullName>
    </submittedName>
</protein>
<keyword evidence="2" id="KW-0812">Transmembrane</keyword>
<organism evidence="3 4">
    <name type="scientific">Candidatus Avipropionibacterium avicola</name>
    <dbReference type="NCBI Taxonomy" id="2840701"/>
    <lineage>
        <taxon>Bacteria</taxon>
        <taxon>Bacillati</taxon>
        <taxon>Actinomycetota</taxon>
        <taxon>Actinomycetes</taxon>
        <taxon>Propionibacteriales</taxon>
        <taxon>Propionibacteriaceae</taxon>
        <taxon>Propionibacteriaceae incertae sedis</taxon>
        <taxon>Candidatus Avipropionibacterium</taxon>
    </lineage>
</organism>
<feature type="transmembrane region" description="Helical" evidence="2">
    <location>
        <begin position="144"/>
        <end position="166"/>
    </location>
</feature>
<feature type="transmembrane region" description="Helical" evidence="2">
    <location>
        <begin position="106"/>
        <end position="132"/>
    </location>
</feature>
<feature type="region of interest" description="Disordered" evidence="1">
    <location>
        <begin position="1"/>
        <end position="81"/>
    </location>
</feature>
<gene>
    <name evidence="3" type="ORF">IAA98_05440</name>
</gene>
<evidence type="ECO:0000256" key="1">
    <source>
        <dbReference type="SAM" id="MobiDB-lite"/>
    </source>
</evidence>
<evidence type="ECO:0000256" key="2">
    <source>
        <dbReference type="SAM" id="Phobius"/>
    </source>
</evidence>
<reference evidence="3" key="2">
    <citation type="journal article" date="2021" name="PeerJ">
        <title>Extensive microbial diversity within the chicken gut microbiome revealed by metagenomics and culture.</title>
        <authorList>
            <person name="Gilroy R."/>
            <person name="Ravi A."/>
            <person name="Getino M."/>
            <person name="Pursley I."/>
            <person name="Horton D.L."/>
            <person name="Alikhan N.F."/>
            <person name="Baker D."/>
            <person name="Gharbi K."/>
            <person name="Hall N."/>
            <person name="Watson M."/>
            <person name="Adriaenssens E.M."/>
            <person name="Foster-Nyarko E."/>
            <person name="Jarju S."/>
            <person name="Secka A."/>
            <person name="Antonio M."/>
            <person name="Oren A."/>
            <person name="Chaudhuri R.R."/>
            <person name="La Ragione R."/>
            <person name="Hildebrand F."/>
            <person name="Pallen M.J."/>
        </authorList>
    </citation>
    <scope>NUCLEOTIDE SEQUENCE</scope>
    <source>
        <strain evidence="3">ChiGjej1B1-24693</strain>
    </source>
</reference>
<accession>A0A9D1GWT2</accession>
<reference evidence="3" key="1">
    <citation type="submission" date="2020-10" db="EMBL/GenBank/DDBJ databases">
        <authorList>
            <person name="Gilroy R."/>
        </authorList>
    </citation>
    <scope>NUCLEOTIDE SEQUENCE</scope>
    <source>
        <strain evidence="3">ChiGjej1B1-24693</strain>
    </source>
</reference>
<dbReference type="Proteomes" id="UP000886842">
    <property type="component" value="Unassembled WGS sequence"/>
</dbReference>
<dbReference type="Pfam" id="PF14110">
    <property type="entry name" value="DUF4282"/>
    <property type="match status" value="1"/>
</dbReference>
<dbReference type="EMBL" id="DVLP01000163">
    <property type="protein sequence ID" value="HIT75009.1"/>
    <property type="molecule type" value="Genomic_DNA"/>
</dbReference>
<sequence length="197" mass="21031">MSVPPASGQSAPQPDPYGQASAGQFQPQQDWSQQTQTQQAQTQQPPAQQPAYGGGYGTDADYGAVPQPQAPPPSNTTKLSATDKGGLKSLFDFNFDSYATPAMAKVIYAVTVIVAGLSWIGGIIMDFALGALMLDSSSTEELGVMFIVFGVLTLLFGWIVWLLVIAGVRMQIEFVLATVRSNDRLAAIQERLEQQGS</sequence>
<evidence type="ECO:0000313" key="3">
    <source>
        <dbReference type="EMBL" id="HIT75009.1"/>
    </source>
</evidence>
<name>A0A9D1GWT2_9ACTN</name>